<proteinExistence type="predicted"/>
<dbReference type="AlphaFoldDB" id="A0A183MYR1"/>
<dbReference type="EMBL" id="UZAI01018608">
    <property type="protein sequence ID" value="VDP38580.1"/>
    <property type="molecule type" value="Genomic_DNA"/>
</dbReference>
<protein>
    <submittedName>
        <fullName evidence="1">Uncharacterized protein</fullName>
    </submittedName>
</protein>
<dbReference type="Proteomes" id="UP000277204">
    <property type="component" value="Unassembled WGS sequence"/>
</dbReference>
<organism evidence="1 2">
    <name type="scientific">Schistosoma margrebowiei</name>
    <dbReference type="NCBI Taxonomy" id="48269"/>
    <lineage>
        <taxon>Eukaryota</taxon>
        <taxon>Metazoa</taxon>
        <taxon>Spiralia</taxon>
        <taxon>Lophotrochozoa</taxon>
        <taxon>Platyhelminthes</taxon>
        <taxon>Trematoda</taxon>
        <taxon>Digenea</taxon>
        <taxon>Strigeidida</taxon>
        <taxon>Schistosomatoidea</taxon>
        <taxon>Schistosomatidae</taxon>
        <taxon>Schistosoma</taxon>
    </lineage>
</organism>
<name>A0A183MYR1_9TREM</name>
<reference evidence="1 2" key="1">
    <citation type="submission" date="2018-11" db="EMBL/GenBank/DDBJ databases">
        <authorList>
            <consortium name="Pathogen Informatics"/>
        </authorList>
    </citation>
    <scope>NUCLEOTIDE SEQUENCE [LARGE SCALE GENOMIC DNA]</scope>
    <source>
        <strain evidence="1 2">Zambia</strain>
    </source>
</reference>
<keyword evidence="2" id="KW-1185">Reference proteome</keyword>
<accession>A0A183MYR1</accession>
<evidence type="ECO:0000313" key="1">
    <source>
        <dbReference type="EMBL" id="VDP38580.1"/>
    </source>
</evidence>
<sequence length="75" mass="8941">MVLYKHMWHVQYLDDIYYLVDPIGMVNIVDHMVNLAIEIHLPIFRINVVIYLVPPVYSSYLQEMDLLVQLLLHLC</sequence>
<gene>
    <name evidence="1" type="ORF">SMRZ_LOCUS21186</name>
</gene>
<evidence type="ECO:0000313" key="2">
    <source>
        <dbReference type="Proteomes" id="UP000277204"/>
    </source>
</evidence>